<keyword evidence="5" id="KW-1185">Reference proteome</keyword>
<evidence type="ECO:0000259" key="3">
    <source>
        <dbReference type="PROSITE" id="PS50177"/>
    </source>
</evidence>
<keyword evidence="2" id="KW-0963">Cytoplasm</keyword>
<dbReference type="InterPro" id="IPR002075">
    <property type="entry name" value="NTF2_dom"/>
</dbReference>
<comment type="subcellular location">
    <subcellularLocation>
        <location evidence="1">Cytoplasm</location>
    </subcellularLocation>
</comment>
<accession>A0AAV6R4Y9</accession>
<dbReference type="AlphaFoldDB" id="A0AAV6R4Y9"/>
<dbReference type="GO" id="GO:0006606">
    <property type="term" value="P:protein import into nucleus"/>
    <property type="evidence" value="ECO:0007669"/>
    <property type="project" value="UniProtKB-ARBA"/>
</dbReference>
<dbReference type="CDD" id="cd00780">
    <property type="entry name" value="NTF2"/>
    <property type="match status" value="1"/>
</dbReference>
<dbReference type="PROSITE" id="PS50177">
    <property type="entry name" value="NTF2_DOMAIN"/>
    <property type="match status" value="1"/>
</dbReference>
<dbReference type="Proteomes" id="UP000693946">
    <property type="component" value="Linkage Group LG20"/>
</dbReference>
<evidence type="ECO:0000256" key="1">
    <source>
        <dbReference type="ARBA" id="ARBA00004496"/>
    </source>
</evidence>
<dbReference type="EMBL" id="JAGKHQ010000013">
    <property type="protein sequence ID" value="KAG7499990.1"/>
    <property type="molecule type" value="Genomic_DNA"/>
</dbReference>
<comment type="caution">
    <text evidence="4">The sequence shown here is derived from an EMBL/GenBank/DDBJ whole genome shotgun (WGS) entry which is preliminary data.</text>
</comment>
<feature type="domain" description="NTF2" evidence="3">
    <location>
        <begin position="54"/>
        <end position="154"/>
    </location>
</feature>
<dbReference type="FunFam" id="3.10.450.50:FF:000005">
    <property type="entry name" value="Nuclear transport factor 2"/>
    <property type="match status" value="1"/>
</dbReference>
<sequence length="161" mass="17737">MEDADVVWVASCIRLNLEEAGTGCSSSNGIDYHILHAGCPTDCKSLSFSHGFQFDNTDRKGLGELYSPDAFLTWEGTTYRGKEAIGGKLASLPFQFIKHIITKQDCQPTIDSCVLIMVFGQLKADDDPPMAFHQVFMLKCVNNGWACTNDVFRLGVHNIAV</sequence>
<dbReference type="Pfam" id="PF02136">
    <property type="entry name" value="NTF2"/>
    <property type="match status" value="1"/>
</dbReference>
<organism evidence="4 5">
    <name type="scientific">Solea senegalensis</name>
    <name type="common">Senegalese sole</name>
    <dbReference type="NCBI Taxonomy" id="28829"/>
    <lineage>
        <taxon>Eukaryota</taxon>
        <taxon>Metazoa</taxon>
        <taxon>Chordata</taxon>
        <taxon>Craniata</taxon>
        <taxon>Vertebrata</taxon>
        <taxon>Euteleostomi</taxon>
        <taxon>Actinopterygii</taxon>
        <taxon>Neopterygii</taxon>
        <taxon>Teleostei</taxon>
        <taxon>Neoteleostei</taxon>
        <taxon>Acanthomorphata</taxon>
        <taxon>Carangaria</taxon>
        <taxon>Pleuronectiformes</taxon>
        <taxon>Pleuronectoidei</taxon>
        <taxon>Soleidae</taxon>
        <taxon>Solea</taxon>
    </lineage>
</organism>
<evidence type="ECO:0000256" key="2">
    <source>
        <dbReference type="ARBA" id="ARBA00022490"/>
    </source>
</evidence>
<reference evidence="4 5" key="1">
    <citation type="journal article" date="2021" name="Sci. Rep.">
        <title>Chromosome anchoring in Senegalese sole (Solea senegalensis) reveals sex-associated markers and genome rearrangements in flatfish.</title>
        <authorList>
            <person name="Guerrero-Cozar I."/>
            <person name="Gomez-Garrido J."/>
            <person name="Berbel C."/>
            <person name="Martinez-Blanch J.F."/>
            <person name="Alioto T."/>
            <person name="Claros M.G."/>
            <person name="Gagnaire P.A."/>
            <person name="Manchado M."/>
        </authorList>
    </citation>
    <scope>NUCLEOTIDE SEQUENCE [LARGE SCALE GENOMIC DNA]</scope>
    <source>
        <strain evidence="4">Sse05_10M</strain>
    </source>
</reference>
<dbReference type="GO" id="GO:0005737">
    <property type="term" value="C:cytoplasm"/>
    <property type="evidence" value="ECO:0007669"/>
    <property type="project" value="UniProtKB-SubCell"/>
</dbReference>
<proteinExistence type="predicted"/>
<evidence type="ECO:0000313" key="4">
    <source>
        <dbReference type="EMBL" id="KAG7499990.1"/>
    </source>
</evidence>
<gene>
    <name evidence="4" type="ORF">JOB18_004744</name>
</gene>
<evidence type="ECO:0000313" key="5">
    <source>
        <dbReference type="Proteomes" id="UP000693946"/>
    </source>
</evidence>
<protein>
    <submittedName>
        <fullName evidence="4">Nuclear transport factor 2-like</fullName>
    </submittedName>
</protein>
<dbReference type="InterPro" id="IPR018222">
    <property type="entry name" value="Nuclear_transport_factor_2_euk"/>
</dbReference>
<dbReference type="PANTHER" id="PTHR12612">
    <property type="entry name" value="NUCLEAR TRANSPORT FACTOR 2"/>
    <property type="match status" value="1"/>
</dbReference>
<name>A0AAV6R4Y9_SOLSE</name>
<dbReference type="InterPro" id="IPR045875">
    <property type="entry name" value="NTF2"/>
</dbReference>
<dbReference type="GO" id="GO:0005635">
    <property type="term" value="C:nuclear envelope"/>
    <property type="evidence" value="ECO:0007669"/>
    <property type="project" value="UniProtKB-ARBA"/>
</dbReference>